<accession>A0A0C2XPN0</accession>
<name>A0A0C2XPN0_HEBCY</name>
<reference evidence="2" key="2">
    <citation type="submission" date="2015-01" db="EMBL/GenBank/DDBJ databases">
        <title>Evolutionary Origins and Diversification of the Mycorrhizal Mutualists.</title>
        <authorList>
            <consortium name="DOE Joint Genome Institute"/>
            <consortium name="Mycorrhizal Genomics Consortium"/>
            <person name="Kohler A."/>
            <person name="Kuo A."/>
            <person name="Nagy L.G."/>
            <person name="Floudas D."/>
            <person name="Copeland A."/>
            <person name="Barry K.W."/>
            <person name="Cichocki N."/>
            <person name="Veneault-Fourrey C."/>
            <person name="LaButti K."/>
            <person name="Lindquist E.A."/>
            <person name="Lipzen A."/>
            <person name="Lundell T."/>
            <person name="Morin E."/>
            <person name="Murat C."/>
            <person name="Riley R."/>
            <person name="Ohm R."/>
            <person name="Sun H."/>
            <person name="Tunlid A."/>
            <person name="Henrissat B."/>
            <person name="Grigoriev I.V."/>
            <person name="Hibbett D.S."/>
            <person name="Martin F."/>
        </authorList>
    </citation>
    <scope>NUCLEOTIDE SEQUENCE [LARGE SCALE GENOMIC DNA]</scope>
    <source>
        <strain evidence="2">h7</strain>
    </source>
</reference>
<dbReference type="EMBL" id="KN831785">
    <property type="protein sequence ID" value="KIM39578.1"/>
    <property type="molecule type" value="Genomic_DNA"/>
</dbReference>
<evidence type="ECO:0000313" key="1">
    <source>
        <dbReference type="EMBL" id="KIM39578.1"/>
    </source>
</evidence>
<protein>
    <recommendedName>
        <fullName evidence="3">F-box domain-containing protein</fullName>
    </recommendedName>
</protein>
<organism evidence="1 2">
    <name type="scientific">Hebeloma cylindrosporum</name>
    <dbReference type="NCBI Taxonomy" id="76867"/>
    <lineage>
        <taxon>Eukaryota</taxon>
        <taxon>Fungi</taxon>
        <taxon>Dikarya</taxon>
        <taxon>Basidiomycota</taxon>
        <taxon>Agaricomycotina</taxon>
        <taxon>Agaricomycetes</taxon>
        <taxon>Agaricomycetidae</taxon>
        <taxon>Agaricales</taxon>
        <taxon>Agaricineae</taxon>
        <taxon>Hymenogastraceae</taxon>
        <taxon>Hebeloma</taxon>
    </lineage>
</organism>
<dbReference type="HOGENOM" id="CLU_918478_0_0_1"/>
<gene>
    <name evidence="1" type="ORF">M413DRAFT_12147</name>
</gene>
<evidence type="ECO:0000313" key="2">
    <source>
        <dbReference type="Proteomes" id="UP000053424"/>
    </source>
</evidence>
<keyword evidence="2" id="KW-1185">Reference proteome</keyword>
<proteinExistence type="predicted"/>
<sequence>MPSLRSFHALSLPSPLLANSGFHRLTLTELSLLGDLITPSDAALLLISCANIVKCALEVSLQHGSFNFNLAEPIELNRLESLTFCEKVGFPVSLHLPNLRNLSFGSYAHASIPRFDLPSTLDSGITTLILDLHTLTPELVLRSLSCASSLKCLTFSKWMGKTERIAYQLSGYEKETMVKVVEALTPTECDDLLVTTFCPNLEIFECEMFACFSDEALETMIVRRTSPKFQGSILRRVAVDFSRQPGDRHMTLDLWKSLENVVDESFELELEYLPESPVLISAWSGVGTEEMVPEWALDGISRN</sequence>
<reference evidence="1 2" key="1">
    <citation type="submission" date="2014-04" db="EMBL/GenBank/DDBJ databases">
        <authorList>
            <consortium name="DOE Joint Genome Institute"/>
            <person name="Kuo A."/>
            <person name="Gay G."/>
            <person name="Dore J."/>
            <person name="Kohler A."/>
            <person name="Nagy L.G."/>
            <person name="Floudas D."/>
            <person name="Copeland A."/>
            <person name="Barry K.W."/>
            <person name="Cichocki N."/>
            <person name="Veneault-Fourrey C."/>
            <person name="LaButti K."/>
            <person name="Lindquist E.A."/>
            <person name="Lipzen A."/>
            <person name="Lundell T."/>
            <person name="Morin E."/>
            <person name="Murat C."/>
            <person name="Sun H."/>
            <person name="Tunlid A."/>
            <person name="Henrissat B."/>
            <person name="Grigoriev I.V."/>
            <person name="Hibbett D.S."/>
            <person name="Martin F."/>
            <person name="Nordberg H.P."/>
            <person name="Cantor M.N."/>
            <person name="Hua S.X."/>
        </authorList>
    </citation>
    <scope>NUCLEOTIDE SEQUENCE [LARGE SCALE GENOMIC DNA]</scope>
    <source>
        <strain evidence="2">h7</strain>
    </source>
</reference>
<dbReference type="Proteomes" id="UP000053424">
    <property type="component" value="Unassembled WGS sequence"/>
</dbReference>
<evidence type="ECO:0008006" key="3">
    <source>
        <dbReference type="Google" id="ProtNLM"/>
    </source>
</evidence>
<dbReference type="AlphaFoldDB" id="A0A0C2XPN0"/>